<dbReference type="AlphaFoldDB" id="A0A6B2L1J9"/>
<keyword evidence="3" id="KW-0732">Signal</keyword>
<feature type="chain" id="PRO_5025602212" description="Ras-GEF domain-containing protein" evidence="3">
    <location>
        <begin position="28"/>
        <end position="519"/>
    </location>
</feature>
<organism evidence="5">
    <name type="scientific">Arcella intermedia</name>
    <dbReference type="NCBI Taxonomy" id="1963864"/>
    <lineage>
        <taxon>Eukaryota</taxon>
        <taxon>Amoebozoa</taxon>
        <taxon>Tubulinea</taxon>
        <taxon>Elardia</taxon>
        <taxon>Arcellinida</taxon>
        <taxon>Sphaerothecina</taxon>
        <taxon>Arcellidae</taxon>
        <taxon>Arcella</taxon>
    </lineage>
</organism>
<dbReference type="PROSITE" id="PS50009">
    <property type="entry name" value="RASGEF_CAT"/>
    <property type="match status" value="1"/>
</dbReference>
<protein>
    <recommendedName>
        <fullName evidence="4">Ras-GEF domain-containing protein</fullName>
    </recommendedName>
</protein>
<evidence type="ECO:0000259" key="4">
    <source>
        <dbReference type="PROSITE" id="PS50009"/>
    </source>
</evidence>
<name>A0A6B2L1J9_9EUKA</name>
<proteinExistence type="predicted"/>
<dbReference type="InterPro" id="IPR036964">
    <property type="entry name" value="RASGEF_cat_dom_sf"/>
</dbReference>
<keyword evidence="1 2" id="KW-0344">Guanine-nucleotide releasing factor</keyword>
<sequence length="519" mass="60156">MHGLSQLLHRLIRLAGIILTFEYSIESGTTPNTPHHEILSLVLWIHSLGEILVDTTNLVETFYYVMELSGHFEAKEEKVDSTKHTQHLSLHKIPEAPPAPSPRFFERLSKIETTPLDENDIQFPIDPNDSFCAKSTEEILKELPTADIEFWNIFLALSQKIWTPDKLWEKLLKLYYNTELVKLNPNHRQRVILLILQWLSTQIDTLNVPLLNEIVKFAHFLENDTTLEWPQIGPKLIDTLEKQWDKRNSPIQVSDDIKSTIKIYNLKLSQNDDVHTRLVVVYDPELIAKQLTLIDMEIYKHILPGEIFGKKWSNPEMQLFSGNVISLIKRVNMVSYWVATEILMQPKLLDRILIMKKMLEVASHLLNLGSFNSFMGVIMAFNTSCISRLKATFLRFSKSKKSANLLKVYQEICSPLRNFKALREQMNINREYISVPYMGICLNDYTLIDEKSPDFVGKKMVNLPKWKLLFNCVSSFLNNQKFVANTPFSHSEPLYTLLHTLPTLSEIQLFTLSKQIEKT</sequence>
<dbReference type="PANTHER" id="PTHR23113">
    <property type="entry name" value="GUANINE NUCLEOTIDE EXCHANGE FACTOR"/>
    <property type="match status" value="1"/>
</dbReference>
<dbReference type="InterPro" id="IPR023578">
    <property type="entry name" value="Ras_GEF_dom_sf"/>
</dbReference>
<feature type="domain" description="Ras-GEF" evidence="4">
    <location>
        <begin position="283"/>
        <end position="519"/>
    </location>
</feature>
<reference evidence="5" key="1">
    <citation type="journal article" date="2020" name="J. Eukaryot. Microbiol.">
        <title>De novo Sequencing, Assembly and Annotation of the Transcriptome for the Free-Living Testate Amoeba Arcella intermedia.</title>
        <authorList>
            <person name="Ribeiro G.M."/>
            <person name="Porfirio-Sousa A.L."/>
            <person name="Maurer-Alcala X.X."/>
            <person name="Katz L.A."/>
            <person name="Lahr D.J.G."/>
        </authorList>
    </citation>
    <scope>NUCLEOTIDE SEQUENCE</scope>
</reference>
<dbReference type="InterPro" id="IPR008937">
    <property type="entry name" value="Ras-like_GEF"/>
</dbReference>
<dbReference type="GO" id="GO:0005886">
    <property type="term" value="C:plasma membrane"/>
    <property type="evidence" value="ECO:0007669"/>
    <property type="project" value="TreeGrafter"/>
</dbReference>
<evidence type="ECO:0000256" key="2">
    <source>
        <dbReference type="PROSITE-ProRule" id="PRU00168"/>
    </source>
</evidence>
<dbReference type="SMART" id="SM00147">
    <property type="entry name" value="RasGEF"/>
    <property type="match status" value="1"/>
</dbReference>
<dbReference type="Gene3D" id="1.10.840.10">
    <property type="entry name" value="Ras guanine-nucleotide exchange factors catalytic domain"/>
    <property type="match status" value="1"/>
</dbReference>
<dbReference type="GO" id="GO:0007265">
    <property type="term" value="P:Ras protein signal transduction"/>
    <property type="evidence" value="ECO:0007669"/>
    <property type="project" value="TreeGrafter"/>
</dbReference>
<dbReference type="GO" id="GO:0005085">
    <property type="term" value="F:guanyl-nucleotide exchange factor activity"/>
    <property type="evidence" value="ECO:0007669"/>
    <property type="project" value="UniProtKB-KW"/>
</dbReference>
<feature type="signal peptide" evidence="3">
    <location>
        <begin position="1"/>
        <end position="27"/>
    </location>
</feature>
<evidence type="ECO:0000256" key="3">
    <source>
        <dbReference type="SAM" id="SignalP"/>
    </source>
</evidence>
<dbReference type="PANTHER" id="PTHR23113:SF366">
    <property type="entry name" value="RAS GUANINE NUCLEOTIDE EXCHANGE FACTOR R"/>
    <property type="match status" value="1"/>
</dbReference>
<dbReference type="EMBL" id="GIBP01001818">
    <property type="protein sequence ID" value="NDV30787.1"/>
    <property type="molecule type" value="Transcribed_RNA"/>
</dbReference>
<dbReference type="SUPFAM" id="SSF48366">
    <property type="entry name" value="Ras GEF"/>
    <property type="match status" value="1"/>
</dbReference>
<dbReference type="Pfam" id="PF00617">
    <property type="entry name" value="RasGEF"/>
    <property type="match status" value="1"/>
</dbReference>
<accession>A0A6B2L1J9</accession>
<dbReference type="InterPro" id="IPR001895">
    <property type="entry name" value="RASGEF_cat_dom"/>
</dbReference>
<evidence type="ECO:0000256" key="1">
    <source>
        <dbReference type="ARBA" id="ARBA00022658"/>
    </source>
</evidence>
<evidence type="ECO:0000313" key="5">
    <source>
        <dbReference type="EMBL" id="NDV30787.1"/>
    </source>
</evidence>